<feature type="signal peptide" evidence="1">
    <location>
        <begin position="1"/>
        <end position="22"/>
    </location>
</feature>
<comment type="caution">
    <text evidence="2">The sequence shown here is derived from an EMBL/GenBank/DDBJ whole genome shotgun (WGS) entry which is preliminary data.</text>
</comment>
<evidence type="ECO:0000313" key="2">
    <source>
        <dbReference type="EMBL" id="MFA9190664.1"/>
    </source>
</evidence>
<gene>
    <name evidence="2" type="ORF">AAGV28_04705</name>
</gene>
<keyword evidence="3" id="KW-1185">Reference proteome</keyword>
<organism evidence="2 3">
    <name type="scientific">Flavobacterium zubiriense</name>
    <dbReference type="NCBI Taxonomy" id="3138075"/>
    <lineage>
        <taxon>Bacteria</taxon>
        <taxon>Pseudomonadati</taxon>
        <taxon>Bacteroidota</taxon>
        <taxon>Flavobacteriia</taxon>
        <taxon>Flavobacteriales</taxon>
        <taxon>Flavobacteriaceae</taxon>
        <taxon>Flavobacterium</taxon>
    </lineage>
</organism>
<dbReference type="Proteomes" id="UP001574169">
    <property type="component" value="Unassembled WGS sequence"/>
</dbReference>
<evidence type="ECO:0000313" key="3">
    <source>
        <dbReference type="Proteomes" id="UP001574169"/>
    </source>
</evidence>
<proteinExistence type="predicted"/>
<feature type="chain" id="PRO_5045139913" description="Outer membrane protein beta-barrel domain-containing protein" evidence="1">
    <location>
        <begin position="23"/>
        <end position="174"/>
    </location>
</feature>
<keyword evidence="1" id="KW-0732">Signal</keyword>
<name>A0ABV4T9I8_9FLAO</name>
<evidence type="ECO:0000256" key="1">
    <source>
        <dbReference type="SAM" id="SignalP"/>
    </source>
</evidence>
<dbReference type="EMBL" id="JBCFQL010000004">
    <property type="protein sequence ID" value="MFA9190664.1"/>
    <property type="molecule type" value="Genomic_DNA"/>
</dbReference>
<accession>A0ABV4T9I8</accession>
<sequence>MKIKTLLTTLVLLLCLTMTTKAQTSYSGRIETGYINYLSRTFTVDPGPNWKGYNIDNRQNGFNVTSINGVTFKDRKIFTGIGLGYFNFDGIDGVAIFGDLEYLPFKKRVTPVLNLRLGYNHIWNQYEGGSGTIHTEFGLGINYKIKENFGLYIKSGIMITQQSFLLPLTLGIRY</sequence>
<protein>
    <recommendedName>
        <fullName evidence="4">Outer membrane protein beta-barrel domain-containing protein</fullName>
    </recommendedName>
</protein>
<reference evidence="2 3" key="1">
    <citation type="submission" date="2024-04" db="EMBL/GenBank/DDBJ databases">
        <title>New Clade of Flavobacterium.</title>
        <authorList>
            <person name="Matos L."/>
            <person name="Proenca D.N."/>
            <person name="Fransisco R.M."/>
            <person name="Chung A.P."/>
            <person name="Maccario L."/>
            <person name="Sorensen S.J."/>
            <person name="Morais P.V."/>
        </authorList>
    </citation>
    <scope>NUCLEOTIDE SEQUENCE [LARGE SCALE GENOMIC DNA]</scope>
    <source>
        <strain evidence="2 3">FZUC8N2.13</strain>
    </source>
</reference>
<evidence type="ECO:0008006" key="4">
    <source>
        <dbReference type="Google" id="ProtNLM"/>
    </source>
</evidence>
<dbReference type="RefSeq" id="WP_373405671.1">
    <property type="nucleotide sequence ID" value="NZ_JBCFQL010000004.1"/>
</dbReference>